<evidence type="ECO:0000256" key="1">
    <source>
        <dbReference type="ARBA" id="ARBA00004294"/>
    </source>
</evidence>
<comment type="caution">
    <text evidence="16">The sequence shown here is derived from an EMBL/GenBank/DDBJ whole genome shotgun (WGS) entry which is preliminary data.</text>
</comment>
<dbReference type="GO" id="GO:0035694">
    <property type="term" value="P:mitochondrial protein catabolic process"/>
    <property type="evidence" value="ECO:0007669"/>
    <property type="project" value="InterPro"/>
</dbReference>
<evidence type="ECO:0000256" key="9">
    <source>
        <dbReference type="ARBA" id="ARBA00023121"/>
    </source>
</evidence>
<evidence type="ECO:0000256" key="7">
    <source>
        <dbReference type="ARBA" id="ARBA00022787"/>
    </source>
</evidence>
<dbReference type="GO" id="GO:0005759">
    <property type="term" value="C:mitochondrial matrix"/>
    <property type="evidence" value="ECO:0007669"/>
    <property type="project" value="UniProtKB-SubCell"/>
</dbReference>
<evidence type="ECO:0000256" key="2">
    <source>
        <dbReference type="ARBA" id="ARBA00004305"/>
    </source>
</evidence>
<dbReference type="EMBL" id="VSWD01000006">
    <property type="protein sequence ID" value="KAK3100272.1"/>
    <property type="molecule type" value="Genomic_DNA"/>
</dbReference>
<dbReference type="InterPro" id="IPR026169">
    <property type="entry name" value="MIEAP"/>
</dbReference>
<feature type="coiled-coil region" evidence="13">
    <location>
        <begin position="476"/>
        <end position="503"/>
    </location>
</feature>
<sequence>MHRMQHLNYIFRLSDLIKKFGVAQYLTKYQCYRNQTGTSDSSLDAEMITSISRALELYGASVKQDKLLKGKEAYEYLKILAETKKSKEKHRYAALLSETKNVMYDRLNQHEREAGGVLFDVLRAIHKSYGLPGVWPNYTLLINIYMESKDYSRRYIENLYPSDYGRPMEVKVHHVYVDPKAAHDPKPKEAEKVVDIVDPIKYVLTMAKSWDEKNQTLKNDLDKAKENHEMLIESSKKLFLLNKEQYEYIKSRHLESHEPLIKETEEEKKVASKLFEILKYAVNKTSKVADREIAQFALNSFHMLVDFHHASLRPVESSQSQRDLQHLSKEEVLPKILERLKKDLGEKLYKNAMEELRDLQEKDDDIMANHELRIRRQRWDELSYEIKVQRLKEMEESDEFQNDVHKALCKARKENIPGYDKALEYLASLLMSETLYNSRDTYRMGEGIQPESPDRPRSSDRSTSTSFTLGSPGADQSELQQKVAILQSEIDFQQNQIQDLTTRLSKFATQQLTQGNPNIADLSDRNRPTNIGEKFGQVFDEEWSEAYDVLKGVCRNDLDIMQTLIQLIQSCYAFCQEIAAQQQKTMEDQLQATIWTPMAKVSGKTTLSRKQSIGADALSTITEKYAREYRKAAGACSVEGVTKLYREQRLEADVPKLKRDAKSMKKISDYTDKLIEYTWYMVIQDPPMVLQFIKKGEKISQQQYTYHEKKGMTAEMCVWPALFLYDGGPVVKKGYVLPQ</sequence>
<comment type="subcellular location">
    <subcellularLocation>
        <location evidence="3">Cytoplasm</location>
    </subcellularLocation>
    <subcellularLocation>
        <location evidence="2">Mitochondrion matrix</location>
    </subcellularLocation>
    <subcellularLocation>
        <location evidence="1">Mitochondrion outer membrane</location>
    </subcellularLocation>
</comment>
<dbReference type="Proteomes" id="UP001186944">
    <property type="component" value="Unassembled WGS sequence"/>
</dbReference>
<dbReference type="GO" id="GO:0035695">
    <property type="term" value="P:mitophagy by internal vacuole formation"/>
    <property type="evidence" value="ECO:0007669"/>
    <property type="project" value="TreeGrafter"/>
</dbReference>
<dbReference type="GO" id="GO:0008289">
    <property type="term" value="F:lipid binding"/>
    <property type="evidence" value="ECO:0007669"/>
    <property type="project" value="UniProtKB-KW"/>
</dbReference>
<evidence type="ECO:0000259" key="15">
    <source>
        <dbReference type="Pfam" id="PF16026"/>
    </source>
</evidence>
<evidence type="ECO:0000313" key="17">
    <source>
        <dbReference type="Proteomes" id="UP001186944"/>
    </source>
</evidence>
<dbReference type="GO" id="GO:0005741">
    <property type="term" value="C:mitochondrial outer membrane"/>
    <property type="evidence" value="ECO:0007669"/>
    <property type="project" value="UniProtKB-SubCell"/>
</dbReference>
<evidence type="ECO:0000256" key="12">
    <source>
        <dbReference type="ARBA" id="ARBA00032687"/>
    </source>
</evidence>
<keyword evidence="11" id="KW-0472">Membrane</keyword>
<keyword evidence="6" id="KW-0963">Cytoplasm</keyword>
<dbReference type="PANTHER" id="PTHR21771:SF0">
    <property type="entry name" value="MITOCHONDRIA-EATING PROTEIN"/>
    <property type="match status" value="1"/>
</dbReference>
<evidence type="ECO:0000256" key="11">
    <source>
        <dbReference type="ARBA" id="ARBA00023136"/>
    </source>
</evidence>
<evidence type="ECO:0000256" key="5">
    <source>
        <dbReference type="ARBA" id="ARBA00019863"/>
    </source>
</evidence>
<feature type="region of interest" description="Disordered" evidence="14">
    <location>
        <begin position="441"/>
        <end position="475"/>
    </location>
</feature>
<protein>
    <recommendedName>
        <fullName evidence="5">Mitochondria-eating protein</fullName>
    </recommendedName>
    <alternativeName>
        <fullName evidence="12">Spermatogenesis-associated protein 18</fullName>
    </alternativeName>
</protein>
<evidence type="ECO:0000256" key="14">
    <source>
        <dbReference type="SAM" id="MobiDB-lite"/>
    </source>
</evidence>
<comment type="similarity">
    <text evidence="4">Belongs to the MIEAP family.</text>
</comment>
<evidence type="ECO:0000256" key="3">
    <source>
        <dbReference type="ARBA" id="ARBA00004496"/>
    </source>
</evidence>
<evidence type="ECO:0000256" key="10">
    <source>
        <dbReference type="ARBA" id="ARBA00023128"/>
    </source>
</evidence>
<feature type="coiled-coil region" evidence="13">
    <location>
        <begin position="342"/>
        <end position="369"/>
    </location>
</feature>
<evidence type="ECO:0000256" key="4">
    <source>
        <dbReference type="ARBA" id="ARBA00008233"/>
    </source>
</evidence>
<proteinExistence type="inferred from homology"/>
<accession>A0AA88Y8Y4</accession>
<keyword evidence="10" id="KW-0496">Mitochondrion</keyword>
<keyword evidence="8 13" id="KW-0175">Coiled coil</keyword>
<evidence type="ECO:0000256" key="8">
    <source>
        <dbReference type="ARBA" id="ARBA00023054"/>
    </source>
</evidence>
<gene>
    <name evidence="16" type="ORF">FSP39_017277</name>
</gene>
<evidence type="ECO:0000256" key="13">
    <source>
        <dbReference type="SAM" id="Coils"/>
    </source>
</evidence>
<name>A0AA88Y8Y4_PINIB</name>
<dbReference type="InterPro" id="IPR031981">
    <property type="entry name" value="MIEAP_C"/>
</dbReference>
<dbReference type="AlphaFoldDB" id="A0AA88Y8Y4"/>
<evidence type="ECO:0000313" key="16">
    <source>
        <dbReference type="EMBL" id="KAK3100272.1"/>
    </source>
</evidence>
<keyword evidence="17" id="KW-1185">Reference proteome</keyword>
<feature type="coiled-coil region" evidence="13">
    <location>
        <begin position="207"/>
        <end position="234"/>
    </location>
</feature>
<keyword evidence="9" id="KW-0446">Lipid-binding</keyword>
<organism evidence="16 17">
    <name type="scientific">Pinctada imbricata</name>
    <name type="common">Atlantic pearl-oyster</name>
    <name type="synonym">Pinctada martensii</name>
    <dbReference type="NCBI Taxonomy" id="66713"/>
    <lineage>
        <taxon>Eukaryota</taxon>
        <taxon>Metazoa</taxon>
        <taxon>Spiralia</taxon>
        <taxon>Lophotrochozoa</taxon>
        <taxon>Mollusca</taxon>
        <taxon>Bivalvia</taxon>
        <taxon>Autobranchia</taxon>
        <taxon>Pteriomorphia</taxon>
        <taxon>Pterioida</taxon>
        <taxon>Pterioidea</taxon>
        <taxon>Pteriidae</taxon>
        <taxon>Pinctada</taxon>
    </lineage>
</organism>
<reference evidence="16" key="1">
    <citation type="submission" date="2019-08" db="EMBL/GenBank/DDBJ databases">
        <title>The improved chromosome-level genome for the pearl oyster Pinctada fucata martensii using PacBio sequencing and Hi-C.</title>
        <authorList>
            <person name="Zheng Z."/>
        </authorList>
    </citation>
    <scope>NUCLEOTIDE SEQUENCE</scope>
    <source>
        <strain evidence="16">ZZ-2019</strain>
        <tissue evidence="16">Adductor muscle</tissue>
    </source>
</reference>
<feature type="domain" description="Mitochondria-eating protein C-terminal" evidence="15">
    <location>
        <begin position="527"/>
        <end position="737"/>
    </location>
</feature>
<keyword evidence="7" id="KW-1000">Mitochondrion outer membrane</keyword>
<evidence type="ECO:0000256" key="6">
    <source>
        <dbReference type="ARBA" id="ARBA00022490"/>
    </source>
</evidence>
<dbReference type="Pfam" id="PF16026">
    <property type="entry name" value="MIEAP"/>
    <property type="match status" value="1"/>
</dbReference>
<dbReference type="PANTHER" id="PTHR21771">
    <property type="entry name" value="MITOCHONDRIA-EATING PROTEIN-RELATED"/>
    <property type="match status" value="1"/>
</dbReference>